<sequence>MPPTPSETRLPDDHPAWRDLRPLGYECVKWQRAMKVLQARHRKGRLGEPLTAFLSAWMPEAEVDDAMPEPFDLLLSDQGLISPELPLLGQPVWQALLHLPALQDFWTTELRASAYAHLLKAVPHSWCMDPTPLPPGSVIAGLDIVDWGELPLREAEGRTFQRHELGQNQVVLTETSAISAGWRARYALRDGEITLQEAFELPSPSAGPNV</sequence>
<gene>
    <name evidence="1" type="ORF">SAMN02745166_00704</name>
</gene>
<accession>A0A1T4WWJ7</accession>
<evidence type="ECO:0000313" key="2">
    <source>
        <dbReference type="Proteomes" id="UP000190774"/>
    </source>
</evidence>
<dbReference type="EMBL" id="FUYE01000002">
    <property type="protein sequence ID" value="SKA81001.1"/>
    <property type="molecule type" value="Genomic_DNA"/>
</dbReference>
<reference evidence="2" key="1">
    <citation type="submission" date="2017-02" db="EMBL/GenBank/DDBJ databases">
        <authorList>
            <person name="Varghese N."/>
            <person name="Submissions S."/>
        </authorList>
    </citation>
    <scope>NUCLEOTIDE SEQUENCE [LARGE SCALE GENOMIC DNA]</scope>
    <source>
        <strain evidence="2">ATCC 700200</strain>
    </source>
</reference>
<name>A0A1T4WWJ7_9BACT</name>
<keyword evidence="2" id="KW-1185">Reference proteome</keyword>
<dbReference type="RefSeq" id="WP_139373035.1">
    <property type="nucleotide sequence ID" value="NZ_FUYE01000002.1"/>
</dbReference>
<dbReference type="Proteomes" id="UP000190774">
    <property type="component" value="Unassembled WGS sequence"/>
</dbReference>
<organism evidence="1 2">
    <name type="scientific">Prosthecobacter debontii</name>
    <dbReference type="NCBI Taxonomy" id="48467"/>
    <lineage>
        <taxon>Bacteria</taxon>
        <taxon>Pseudomonadati</taxon>
        <taxon>Verrucomicrobiota</taxon>
        <taxon>Verrucomicrobiia</taxon>
        <taxon>Verrucomicrobiales</taxon>
        <taxon>Verrucomicrobiaceae</taxon>
        <taxon>Prosthecobacter</taxon>
    </lineage>
</organism>
<dbReference type="OrthoDB" id="186400at2"/>
<dbReference type="STRING" id="48467.SAMN02745166_00704"/>
<evidence type="ECO:0000313" key="1">
    <source>
        <dbReference type="EMBL" id="SKA81001.1"/>
    </source>
</evidence>
<proteinExistence type="predicted"/>
<dbReference type="AlphaFoldDB" id="A0A1T4WWJ7"/>
<protein>
    <submittedName>
        <fullName evidence="1">Uncharacterized protein</fullName>
    </submittedName>
</protein>